<dbReference type="Proteomes" id="UP000651452">
    <property type="component" value="Unassembled WGS sequence"/>
</dbReference>
<dbReference type="AlphaFoldDB" id="A0A8H7MGW1"/>
<protein>
    <submittedName>
        <fullName evidence="1">Uncharacterized protein</fullName>
    </submittedName>
</protein>
<dbReference type="InterPro" id="IPR032675">
    <property type="entry name" value="LRR_dom_sf"/>
</dbReference>
<comment type="caution">
    <text evidence="1">The sequence shown here is derived from an EMBL/GenBank/DDBJ whole genome shotgun (WGS) entry which is preliminary data.</text>
</comment>
<evidence type="ECO:0000313" key="2">
    <source>
        <dbReference type="Proteomes" id="UP000651452"/>
    </source>
</evidence>
<name>A0A8H7MGW1_9PLEO</name>
<gene>
    <name evidence="1" type="ORF">EKO04_007321</name>
</gene>
<dbReference type="EMBL" id="RZGK01000013">
    <property type="protein sequence ID" value="KAF9694553.1"/>
    <property type="molecule type" value="Genomic_DNA"/>
</dbReference>
<proteinExistence type="predicted"/>
<keyword evidence="2" id="KW-1185">Reference proteome</keyword>
<sequence length="452" mass="52462">MELATSPSLYRLNVVCAWRDSDGDDDFNLEAVMDLASGLAPNLREVSIVEIWPIGCWRYDRRRRELWQGLPGLTGKVAGSLTSWTWVGCCDNVGTKLRKNWRRNTDLAHLQHLTIGRFHETHLGISGDEMEWIIQNRSFPRLKTLSVALTRDDLFDDQPHYVKNAVSFFQAFKPLEELFVYGPIDTQIMESILSRHGQTLRKLTIHPQEQWFSNVNGRTANNPPMKFTKDHLSQIADLCPLLEELSVPVKRNKSRASEVELYRCFGKMKALRYLFLILDCSNWMVWPGNNQEHNRNPQFDEEDQEIVISYDSGTTNVTRAEVKEILINCAVDESLARSIWNTISQNKEGRQLERLKLWPTGTSSYPRRPQPFMVLVEEMSRSWLLERNPRDDQVDPIVGELGKLSREYRQVQMHLSDDFGGPTEKMFRSVWPCKAGSKDWRDDWSSFPLEVR</sequence>
<organism evidence="1 2">
    <name type="scientific">Ascochyta lentis</name>
    <dbReference type="NCBI Taxonomy" id="205686"/>
    <lineage>
        <taxon>Eukaryota</taxon>
        <taxon>Fungi</taxon>
        <taxon>Dikarya</taxon>
        <taxon>Ascomycota</taxon>
        <taxon>Pezizomycotina</taxon>
        <taxon>Dothideomycetes</taxon>
        <taxon>Pleosporomycetidae</taxon>
        <taxon>Pleosporales</taxon>
        <taxon>Pleosporineae</taxon>
        <taxon>Didymellaceae</taxon>
        <taxon>Ascochyta</taxon>
    </lineage>
</organism>
<reference evidence="1" key="2">
    <citation type="submission" date="2020-09" db="EMBL/GenBank/DDBJ databases">
        <title>Reference genome assembly for Australian Ascochyta lentis isolate Al4.</title>
        <authorList>
            <person name="Lee R.C."/>
            <person name="Farfan-Caceres L.M."/>
            <person name="Debler J.W."/>
            <person name="Williams A.H."/>
            <person name="Henares B.M."/>
        </authorList>
    </citation>
    <scope>NUCLEOTIDE SEQUENCE</scope>
    <source>
        <strain evidence="1">Al4</strain>
    </source>
</reference>
<dbReference type="OrthoDB" id="3945550at2759"/>
<evidence type="ECO:0000313" key="1">
    <source>
        <dbReference type="EMBL" id="KAF9694553.1"/>
    </source>
</evidence>
<accession>A0A8H7MGW1</accession>
<reference evidence="1" key="1">
    <citation type="submission" date="2018-12" db="EMBL/GenBank/DDBJ databases">
        <authorList>
            <person name="Syme R.A."/>
            <person name="Farfan-Caceres L."/>
            <person name="Lichtenzveig J."/>
        </authorList>
    </citation>
    <scope>NUCLEOTIDE SEQUENCE</scope>
    <source>
        <strain evidence="1">Al4</strain>
    </source>
</reference>
<dbReference type="Gene3D" id="3.80.10.10">
    <property type="entry name" value="Ribonuclease Inhibitor"/>
    <property type="match status" value="1"/>
</dbReference>